<dbReference type="GO" id="GO:0043001">
    <property type="term" value="P:Golgi to plasma membrane protein transport"/>
    <property type="evidence" value="ECO:0007669"/>
    <property type="project" value="TreeGrafter"/>
</dbReference>
<keyword evidence="6" id="KW-1185">Reference proteome</keyword>
<evidence type="ECO:0000256" key="1">
    <source>
        <dbReference type="ARBA" id="ARBA00004255"/>
    </source>
</evidence>
<dbReference type="GO" id="GO:0006890">
    <property type="term" value="P:retrograde vesicle-mediated transport, Golgi to endoplasmic reticulum"/>
    <property type="evidence" value="ECO:0007669"/>
    <property type="project" value="TreeGrafter"/>
</dbReference>
<dbReference type="InterPro" id="IPR038261">
    <property type="entry name" value="GPP34-like_sf"/>
</dbReference>
<dbReference type="AlphaFoldDB" id="A0AAQ3LBY0"/>
<dbReference type="GO" id="GO:0070273">
    <property type="term" value="F:phosphatidylinositol-4-phosphate binding"/>
    <property type="evidence" value="ECO:0007669"/>
    <property type="project" value="InterPro"/>
</dbReference>
<evidence type="ECO:0000313" key="6">
    <source>
        <dbReference type="Proteomes" id="UP001304300"/>
    </source>
</evidence>
<evidence type="ECO:0000313" key="5">
    <source>
        <dbReference type="EMBL" id="WOO39319.1"/>
    </source>
</evidence>
<dbReference type="InterPro" id="IPR008628">
    <property type="entry name" value="GPP34-like"/>
</dbReference>
<dbReference type="PANTHER" id="PTHR12704:SF2">
    <property type="entry name" value="GOLGI PHOSPHOPROTEIN 3 HOMOLOG SAURON"/>
    <property type="match status" value="1"/>
</dbReference>
<dbReference type="GO" id="GO:0048194">
    <property type="term" value="P:Golgi vesicle budding"/>
    <property type="evidence" value="ECO:0007669"/>
    <property type="project" value="TreeGrafter"/>
</dbReference>
<reference evidence="5 6" key="1">
    <citation type="submission" date="2023-10" db="EMBL/GenBank/DDBJ databases">
        <title>Rubellicoccus peritrichatus gen. nov., sp. nov., isolated from an algae of coral reef tank.</title>
        <authorList>
            <person name="Luo J."/>
        </authorList>
    </citation>
    <scope>NUCLEOTIDE SEQUENCE [LARGE SCALE GENOMIC DNA]</scope>
    <source>
        <strain evidence="5 6">CR14</strain>
    </source>
</reference>
<evidence type="ECO:0000256" key="4">
    <source>
        <dbReference type="ARBA" id="ARBA00023136"/>
    </source>
</evidence>
<sequence>MLRFAEEITLLALNDETGKMHRNLEEQSFECAIAGALLLELAFMNRVDTDVDNLMLLNTEPTGDTLLNEAIAALKIAGDKMQITQAIAKLTLKARDIEPRLLASLVYKGILEEKDSSFLWIKGERTYPMIEGKEEMEVRTRIRKIILTDTIPDPRDIAIISLMEACKLHRTVFVPEELSSCRKKIKQVAAMEFIGQAMLQALEEIKESSLEEIAHKA</sequence>
<name>A0AAQ3LBY0_9BACT</name>
<dbReference type="KEGG" id="puo:RZN69_11905"/>
<organism evidence="5 6">
    <name type="scientific">Rubellicoccus peritrichatus</name>
    <dbReference type="NCBI Taxonomy" id="3080537"/>
    <lineage>
        <taxon>Bacteria</taxon>
        <taxon>Pseudomonadati</taxon>
        <taxon>Verrucomicrobiota</taxon>
        <taxon>Opitutia</taxon>
        <taxon>Puniceicoccales</taxon>
        <taxon>Cerasicoccaceae</taxon>
        <taxon>Rubellicoccus</taxon>
    </lineage>
</organism>
<gene>
    <name evidence="5" type="ORF">RZN69_11905</name>
</gene>
<proteinExistence type="predicted"/>
<keyword evidence="4" id="KW-0472">Membrane</keyword>
<comment type="subcellular location">
    <subcellularLocation>
        <location evidence="1">Golgi apparatus membrane</location>
        <topology evidence="1">Peripheral membrane protein</topology>
        <orientation evidence="1">Cytoplasmic side</orientation>
    </subcellularLocation>
</comment>
<keyword evidence="2" id="KW-0333">Golgi apparatus</keyword>
<dbReference type="GO" id="GO:0005829">
    <property type="term" value="C:cytosol"/>
    <property type="evidence" value="ECO:0007669"/>
    <property type="project" value="TreeGrafter"/>
</dbReference>
<dbReference type="PANTHER" id="PTHR12704">
    <property type="entry name" value="TRANS-GOLGI PROTEIN GMX33"/>
    <property type="match status" value="1"/>
</dbReference>
<dbReference type="RefSeq" id="WP_317831171.1">
    <property type="nucleotide sequence ID" value="NZ_CP136920.1"/>
</dbReference>
<evidence type="ECO:0000256" key="2">
    <source>
        <dbReference type="ARBA" id="ARBA00023034"/>
    </source>
</evidence>
<keyword evidence="3" id="KW-0446">Lipid-binding</keyword>
<dbReference type="Pfam" id="PF05719">
    <property type="entry name" value="GPP34"/>
    <property type="match status" value="1"/>
</dbReference>
<dbReference type="GO" id="GO:0012505">
    <property type="term" value="C:endomembrane system"/>
    <property type="evidence" value="ECO:0007669"/>
    <property type="project" value="UniProtKB-ARBA"/>
</dbReference>
<accession>A0AAQ3LBY0</accession>
<protein>
    <submittedName>
        <fullName evidence="5">GPP34 family phosphoprotein</fullName>
    </submittedName>
</protein>
<evidence type="ECO:0000256" key="3">
    <source>
        <dbReference type="ARBA" id="ARBA00023121"/>
    </source>
</evidence>
<dbReference type="Gene3D" id="1.10.3630.10">
    <property type="entry name" value="yeast vps74-n-term truncation variant domain like"/>
    <property type="match status" value="1"/>
</dbReference>
<dbReference type="EMBL" id="CP136920">
    <property type="protein sequence ID" value="WOO39319.1"/>
    <property type="molecule type" value="Genomic_DNA"/>
</dbReference>
<dbReference type="Proteomes" id="UP001304300">
    <property type="component" value="Chromosome"/>
</dbReference>
<dbReference type="GO" id="GO:0007030">
    <property type="term" value="P:Golgi organization"/>
    <property type="evidence" value="ECO:0007669"/>
    <property type="project" value="TreeGrafter"/>
</dbReference>